<accession>A0A6A4HKH3</accession>
<dbReference type="OrthoDB" id="2946818at2759"/>
<proteinExistence type="predicted"/>
<evidence type="ECO:0000313" key="1">
    <source>
        <dbReference type="EMBL" id="KAE9398523.1"/>
    </source>
</evidence>
<dbReference type="Pfam" id="PF14223">
    <property type="entry name" value="Retrotran_gag_2"/>
    <property type="match status" value="1"/>
</dbReference>
<gene>
    <name evidence="1" type="ORF">BT96DRAFT_793453</name>
</gene>
<name>A0A6A4HKH3_9AGAR</name>
<reference evidence="1" key="1">
    <citation type="journal article" date="2019" name="Environ. Microbiol.">
        <title>Fungal ecological strategies reflected in gene transcription - a case study of two litter decomposers.</title>
        <authorList>
            <person name="Barbi F."/>
            <person name="Kohler A."/>
            <person name="Barry K."/>
            <person name="Baskaran P."/>
            <person name="Daum C."/>
            <person name="Fauchery L."/>
            <person name="Ihrmark K."/>
            <person name="Kuo A."/>
            <person name="LaButti K."/>
            <person name="Lipzen A."/>
            <person name="Morin E."/>
            <person name="Grigoriev I.V."/>
            <person name="Henrissat B."/>
            <person name="Lindahl B."/>
            <person name="Martin F."/>
        </authorList>
    </citation>
    <scope>NUCLEOTIDE SEQUENCE</scope>
    <source>
        <strain evidence="1">JB14</strain>
    </source>
</reference>
<protein>
    <submittedName>
        <fullName evidence="1">Uncharacterized protein</fullName>
    </submittedName>
</protein>
<evidence type="ECO:0000313" key="2">
    <source>
        <dbReference type="Proteomes" id="UP000799118"/>
    </source>
</evidence>
<dbReference type="AlphaFoldDB" id="A0A6A4HKH3"/>
<organism evidence="1 2">
    <name type="scientific">Gymnopus androsaceus JB14</name>
    <dbReference type="NCBI Taxonomy" id="1447944"/>
    <lineage>
        <taxon>Eukaryota</taxon>
        <taxon>Fungi</taxon>
        <taxon>Dikarya</taxon>
        <taxon>Basidiomycota</taxon>
        <taxon>Agaricomycotina</taxon>
        <taxon>Agaricomycetes</taxon>
        <taxon>Agaricomycetidae</taxon>
        <taxon>Agaricales</taxon>
        <taxon>Marasmiineae</taxon>
        <taxon>Omphalotaceae</taxon>
        <taxon>Gymnopus</taxon>
    </lineage>
</organism>
<feature type="non-terminal residue" evidence="1">
    <location>
        <position position="1"/>
    </location>
</feature>
<dbReference type="Proteomes" id="UP000799118">
    <property type="component" value="Unassembled WGS sequence"/>
</dbReference>
<dbReference type="EMBL" id="ML769481">
    <property type="protein sequence ID" value="KAE9398523.1"/>
    <property type="molecule type" value="Genomic_DNA"/>
</dbReference>
<sequence>FKQKLELELDTAGYWKYIGGTEYNPPRIPELRVTQCAEGLDTSGILTTFTIPGNKSEVKLAQQKAKVWLNGNKKTQAVIARAVPPSKLYLVQNAANAHDAWLALKCKYEPANTLTAININQQIIGNACPAGGNPVSWLQSMVQLYNRLRDTDPNMMPDDQFAKHLITLMSPDIDWHYCHDNLRNRLKISEAAGKPLSSNFVIQTLKDEEVQLQLYPSVAAINTIVATGK</sequence>
<feature type="non-terminal residue" evidence="1">
    <location>
        <position position="229"/>
    </location>
</feature>
<keyword evidence="2" id="KW-1185">Reference proteome</keyword>